<reference evidence="4" key="1">
    <citation type="submission" date="2019-04" db="EMBL/GenBank/DDBJ databases">
        <title>Friends and foes A comparative genomics studyof 23 Aspergillus species from section Flavi.</title>
        <authorList>
            <consortium name="DOE Joint Genome Institute"/>
            <person name="Kjaerbolling I."/>
            <person name="Vesth T."/>
            <person name="Frisvad J.C."/>
            <person name="Nybo J.L."/>
            <person name="Theobald S."/>
            <person name="Kildgaard S."/>
            <person name="Isbrandt T."/>
            <person name="Kuo A."/>
            <person name="Sato A."/>
            <person name="Lyhne E.K."/>
            <person name="Kogle M.E."/>
            <person name="Wiebenga A."/>
            <person name="Kun R.S."/>
            <person name="Lubbers R.J."/>
            <person name="Makela M.R."/>
            <person name="Barry K."/>
            <person name="Chovatia M."/>
            <person name="Clum A."/>
            <person name="Daum C."/>
            <person name="Haridas S."/>
            <person name="He G."/>
            <person name="LaButti K."/>
            <person name="Lipzen A."/>
            <person name="Mondo S."/>
            <person name="Riley R."/>
            <person name="Salamov A."/>
            <person name="Simmons B.A."/>
            <person name="Magnuson J.K."/>
            <person name="Henrissat B."/>
            <person name="Mortensen U.H."/>
            <person name="Larsen T.O."/>
            <person name="Devries R.P."/>
            <person name="Grigoriev I.V."/>
            <person name="Machida M."/>
            <person name="Baker S.E."/>
            <person name="Andersen M.R."/>
        </authorList>
    </citation>
    <scope>NUCLEOTIDE SEQUENCE [LARGE SCALE GENOMIC DNA]</scope>
    <source>
        <strain evidence="4">CBS 130015</strain>
    </source>
</reference>
<dbReference type="InterPro" id="IPR029058">
    <property type="entry name" value="AB_hydrolase_fold"/>
</dbReference>
<dbReference type="Proteomes" id="UP000325433">
    <property type="component" value="Unassembled WGS sequence"/>
</dbReference>
<feature type="transmembrane region" description="Helical" evidence="2">
    <location>
        <begin position="212"/>
        <end position="238"/>
    </location>
</feature>
<keyword evidence="2" id="KW-0472">Membrane</keyword>
<dbReference type="InterPro" id="IPR019431">
    <property type="entry name" value="DUF2417"/>
</dbReference>
<proteinExistence type="predicted"/>
<organism evidence="3 4">
    <name type="scientific">Aspergillus transmontanensis</name>
    <dbReference type="NCBI Taxonomy" id="1034304"/>
    <lineage>
        <taxon>Eukaryota</taxon>
        <taxon>Fungi</taxon>
        <taxon>Dikarya</taxon>
        <taxon>Ascomycota</taxon>
        <taxon>Pezizomycotina</taxon>
        <taxon>Eurotiomycetes</taxon>
        <taxon>Eurotiomycetidae</taxon>
        <taxon>Eurotiales</taxon>
        <taxon>Aspergillaceae</taxon>
        <taxon>Aspergillus</taxon>
        <taxon>Aspergillus subgen. Circumdati</taxon>
    </lineage>
</organism>
<gene>
    <name evidence="3" type="ORF">BDV41DRAFT_584890</name>
</gene>
<feature type="transmembrane region" description="Helical" evidence="2">
    <location>
        <begin position="165"/>
        <end position="183"/>
    </location>
</feature>
<dbReference type="SUPFAM" id="SSF53474">
    <property type="entry name" value="alpha/beta-Hydrolases"/>
    <property type="match status" value="1"/>
</dbReference>
<keyword evidence="2" id="KW-0812">Transmembrane</keyword>
<dbReference type="Pfam" id="PF10329">
    <property type="entry name" value="DUF2417"/>
    <property type="match status" value="1"/>
</dbReference>
<keyword evidence="2" id="KW-1133">Transmembrane helix</keyword>
<name>A0A5N6VFQ9_9EURO</name>
<keyword evidence="4" id="KW-1185">Reference proteome</keyword>
<dbReference type="Gene3D" id="3.40.50.1820">
    <property type="entry name" value="alpha/beta hydrolase"/>
    <property type="match status" value="1"/>
</dbReference>
<sequence length="477" mass="53547">MISPWGYRAQRRRHYHDDGTLEDDVPQPTPSIGNERPQDPDEGTRLLSDEWAHLSPDDPAVTPYNLLLIRVLRYMSLLFFVASLIWWVLLLISLFISPPAMHSRGSGFFALSFTTLTVENILIALVFFTIPSKPMKLFGSILSLFLGVDMIITLAVPRIRHEEGWIGVASVVWATFIGLYNTAQNHYVGWGKGEEEERLTGREETRRTLREWLAVFVSAVIMGIQAITAILITASLTLRSRELSLAPPGHRYYVDSHEYQVRIACVGNITHEGYTILLEAGEMPVEDTFQGWIHDAYRHGTIGRYCYWDRPGFGWSDNAPSPHSAGMAADSLSEVLTAMDERGPWVLASAGIGGVYSRIFASRHGGDIKGMLLIDVTLASMIFHHSTREDRVFGKYAYVGGRYIKARLQENLVAKSMTYGEISSARNKMSSRIALAVVSSGVEARKNEEWSRKQEDLTEITENLVAWDTVKDAPHEV</sequence>
<feature type="region of interest" description="Disordered" evidence="1">
    <location>
        <begin position="1"/>
        <end position="43"/>
    </location>
</feature>
<dbReference type="AlphaFoldDB" id="A0A5N6VFQ9"/>
<protein>
    <submittedName>
        <fullName evidence="3">Uncharacterized protein</fullName>
    </submittedName>
</protein>
<evidence type="ECO:0000313" key="3">
    <source>
        <dbReference type="EMBL" id="KAE8307118.1"/>
    </source>
</evidence>
<accession>A0A5N6VFQ9</accession>
<feature type="transmembrane region" description="Helical" evidence="2">
    <location>
        <begin position="137"/>
        <end position="159"/>
    </location>
</feature>
<evidence type="ECO:0000256" key="2">
    <source>
        <dbReference type="SAM" id="Phobius"/>
    </source>
</evidence>
<dbReference type="EMBL" id="ML738417">
    <property type="protein sequence ID" value="KAE8307118.1"/>
    <property type="molecule type" value="Genomic_DNA"/>
</dbReference>
<evidence type="ECO:0000313" key="4">
    <source>
        <dbReference type="Proteomes" id="UP000325433"/>
    </source>
</evidence>
<feature type="transmembrane region" description="Helical" evidence="2">
    <location>
        <begin position="108"/>
        <end position="130"/>
    </location>
</feature>
<feature type="transmembrane region" description="Helical" evidence="2">
    <location>
        <begin position="77"/>
        <end position="96"/>
    </location>
</feature>
<evidence type="ECO:0000256" key="1">
    <source>
        <dbReference type="SAM" id="MobiDB-lite"/>
    </source>
</evidence>